<feature type="compositionally biased region" description="Polar residues" evidence="6">
    <location>
        <begin position="93"/>
        <end position="102"/>
    </location>
</feature>
<dbReference type="InterPro" id="IPR000182">
    <property type="entry name" value="GNAT_dom"/>
</dbReference>
<sequence length="282" mass="32108">MTCRLEVDRQPEKPAKAVLIDAVVPDQAPRPRTTRQDSRITQAMSIAETCSIIDNTIASLLRSATIVAERSNRTPDQIIPAPPTAAVAEPLPETSTTTPQPNENSEIVIETFKDETQMPDIMRVITKELSEPYSIYTYRYFIHNWPQLCLLARDITNNCNIGVIVCKLDTEPKWRRGYIAMLAVEESYRRRGIGRQLVHKAIEAMREIGCDEVMLETEVTNTKALALYEGLGFIRERRLYRYYLNGVDAFRLKLLFADCWPSEVPLTHYSGTEVDNRATEIV</sequence>
<dbReference type="GO" id="GO:0004596">
    <property type="term" value="F:protein-N-terminal amino-acid acetyltransferase activity"/>
    <property type="evidence" value="ECO:0007669"/>
    <property type="project" value="InterPro"/>
</dbReference>
<dbReference type="WBParaSite" id="Pan_g16366.t1">
    <property type="protein sequence ID" value="Pan_g16366.t1"/>
    <property type="gene ID" value="Pan_g16366"/>
</dbReference>
<evidence type="ECO:0000256" key="4">
    <source>
        <dbReference type="ARBA" id="ARBA00071796"/>
    </source>
</evidence>
<dbReference type="CDD" id="cd04301">
    <property type="entry name" value="NAT_SF"/>
    <property type="match status" value="1"/>
</dbReference>
<dbReference type="InterPro" id="IPR044542">
    <property type="entry name" value="NAA30-like"/>
</dbReference>
<dbReference type="PANTHER" id="PTHR45896:SF1">
    <property type="entry name" value="N-ALPHA-ACETYLTRANSFERASE 30"/>
    <property type="match status" value="1"/>
</dbReference>
<evidence type="ECO:0000256" key="2">
    <source>
        <dbReference type="ARBA" id="ARBA00023315"/>
    </source>
</evidence>
<evidence type="ECO:0000259" key="7">
    <source>
        <dbReference type="PROSITE" id="PS51186"/>
    </source>
</evidence>
<dbReference type="AlphaFoldDB" id="A0A7E4V4C9"/>
<accession>A0A7E4V4C9</accession>
<evidence type="ECO:0000256" key="5">
    <source>
        <dbReference type="ARBA" id="ARBA00078622"/>
    </source>
</evidence>
<keyword evidence="1" id="KW-0808">Transferase</keyword>
<organism evidence="8 9">
    <name type="scientific">Panagrellus redivivus</name>
    <name type="common">Microworm</name>
    <dbReference type="NCBI Taxonomy" id="6233"/>
    <lineage>
        <taxon>Eukaryota</taxon>
        <taxon>Metazoa</taxon>
        <taxon>Ecdysozoa</taxon>
        <taxon>Nematoda</taxon>
        <taxon>Chromadorea</taxon>
        <taxon>Rhabditida</taxon>
        <taxon>Tylenchina</taxon>
        <taxon>Panagrolaimomorpha</taxon>
        <taxon>Panagrolaimoidea</taxon>
        <taxon>Panagrolaimidae</taxon>
        <taxon>Panagrellus</taxon>
    </lineage>
</organism>
<evidence type="ECO:0000256" key="6">
    <source>
        <dbReference type="SAM" id="MobiDB-lite"/>
    </source>
</evidence>
<keyword evidence="2" id="KW-0012">Acyltransferase</keyword>
<evidence type="ECO:0000313" key="8">
    <source>
        <dbReference type="Proteomes" id="UP000492821"/>
    </source>
</evidence>
<reference evidence="9" key="2">
    <citation type="submission" date="2020-10" db="UniProtKB">
        <authorList>
            <consortium name="WormBaseParasite"/>
        </authorList>
    </citation>
    <scope>IDENTIFICATION</scope>
</reference>
<protein>
    <recommendedName>
        <fullName evidence="4">N-alpha-acetyltransferase 30</fullName>
    </recommendedName>
    <alternativeName>
        <fullName evidence="5">NatC catalytic subunit</fullName>
    </alternativeName>
</protein>
<evidence type="ECO:0000256" key="1">
    <source>
        <dbReference type="ARBA" id="ARBA00022679"/>
    </source>
</evidence>
<comment type="similarity">
    <text evidence="3">Belongs to the acetyltransferase family. MAK3 subfamily.</text>
</comment>
<proteinExistence type="inferred from homology"/>
<dbReference type="Gene3D" id="3.40.630.30">
    <property type="match status" value="1"/>
</dbReference>
<feature type="region of interest" description="Disordered" evidence="6">
    <location>
        <begin position="75"/>
        <end position="102"/>
    </location>
</feature>
<name>A0A7E4V4C9_PANRE</name>
<dbReference type="SUPFAM" id="SSF55729">
    <property type="entry name" value="Acyl-CoA N-acyltransferases (Nat)"/>
    <property type="match status" value="1"/>
</dbReference>
<dbReference type="PANTHER" id="PTHR45896">
    <property type="entry name" value="N-ALPHA-ACETYLTRANSFERASE 30"/>
    <property type="match status" value="1"/>
</dbReference>
<evidence type="ECO:0000313" key="9">
    <source>
        <dbReference type="WBParaSite" id="Pan_g16366.t1"/>
    </source>
</evidence>
<feature type="domain" description="N-acetyltransferase" evidence="7">
    <location>
        <begin position="107"/>
        <end position="257"/>
    </location>
</feature>
<dbReference type="InterPro" id="IPR016181">
    <property type="entry name" value="Acyl_CoA_acyltransferase"/>
</dbReference>
<dbReference type="PROSITE" id="PS51186">
    <property type="entry name" value="GNAT"/>
    <property type="match status" value="1"/>
</dbReference>
<dbReference type="Proteomes" id="UP000492821">
    <property type="component" value="Unassembled WGS sequence"/>
</dbReference>
<dbReference type="FunFam" id="3.40.630.30:FF:000199">
    <property type="entry name" value="N-acetyltransferase catalytic subunit, putative"/>
    <property type="match status" value="1"/>
</dbReference>
<evidence type="ECO:0000256" key="3">
    <source>
        <dbReference type="ARBA" id="ARBA00024025"/>
    </source>
</evidence>
<keyword evidence="8" id="KW-1185">Reference proteome</keyword>
<dbReference type="Pfam" id="PF00583">
    <property type="entry name" value="Acetyltransf_1"/>
    <property type="match status" value="1"/>
</dbReference>
<dbReference type="GO" id="GO:0031417">
    <property type="term" value="C:NatC complex"/>
    <property type="evidence" value="ECO:0007669"/>
    <property type="project" value="TreeGrafter"/>
</dbReference>
<reference evidence="8" key="1">
    <citation type="journal article" date="2013" name="Genetics">
        <title>The draft genome and transcriptome of Panagrellus redivivus are shaped by the harsh demands of a free-living lifestyle.</title>
        <authorList>
            <person name="Srinivasan J."/>
            <person name="Dillman A.R."/>
            <person name="Macchietto M.G."/>
            <person name="Heikkinen L."/>
            <person name="Lakso M."/>
            <person name="Fracchia K.M."/>
            <person name="Antoshechkin I."/>
            <person name="Mortazavi A."/>
            <person name="Wong G."/>
            <person name="Sternberg P.W."/>
        </authorList>
    </citation>
    <scope>NUCLEOTIDE SEQUENCE [LARGE SCALE GENOMIC DNA]</scope>
    <source>
        <strain evidence="8">MT8872</strain>
    </source>
</reference>